<comment type="similarity">
    <text evidence="1">Belongs to the DEFL family.</text>
</comment>
<dbReference type="EMBL" id="CP093347">
    <property type="protein sequence ID" value="WOH02903.1"/>
    <property type="molecule type" value="Genomic_DNA"/>
</dbReference>
<keyword evidence="4" id="KW-0611">Plant defense</keyword>
<evidence type="ECO:0000256" key="1">
    <source>
        <dbReference type="ARBA" id="ARBA00006722"/>
    </source>
</evidence>
<protein>
    <recommendedName>
        <fullName evidence="9">Knottin scorpion toxin-like domain-containing protein</fullName>
    </recommendedName>
</protein>
<dbReference type="GO" id="GO:0031640">
    <property type="term" value="P:killing of cells of another organism"/>
    <property type="evidence" value="ECO:0007669"/>
    <property type="project" value="UniProtKB-KW"/>
</dbReference>
<dbReference type="AlphaFoldDB" id="A0AAF1B357"/>
<feature type="signal peptide" evidence="6">
    <location>
        <begin position="1"/>
        <end position="22"/>
    </location>
</feature>
<dbReference type="PANTHER" id="PTHR33830:SF3">
    <property type="entry name" value="DEFENSIN-LIKE PROTEIN 127-RELATED"/>
    <property type="match status" value="1"/>
</dbReference>
<accession>A0AAF1B357</accession>
<sequence length="82" mass="9042">MAKSLYFYLIVALLYFSAGTMSEVDAQKRCIKTLDPNNCVLSSCKQTCFTQYKGNGVCIAKSGGQSYRCDCVYNCGEELSPL</sequence>
<evidence type="ECO:0000256" key="2">
    <source>
        <dbReference type="ARBA" id="ARBA00022529"/>
    </source>
</evidence>
<evidence type="ECO:0000313" key="7">
    <source>
        <dbReference type="EMBL" id="WOH02903.1"/>
    </source>
</evidence>
<dbReference type="GO" id="GO:0050832">
    <property type="term" value="P:defense response to fungus"/>
    <property type="evidence" value="ECO:0007669"/>
    <property type="project" value="UniProtKB-KW"/>
</dbReference>
<gene>
    <name evidence="7" type="ORF">DCAR_0522293</name>
</gene>
<keyword evidence="5" id="KW-1015">Disulfide bond</keyword>
<feature type="chain" id="PRO_5041965167" description="Knottin scorpion toxin-like domain-containing protein" evidence="6">
    <location>
        <begin position="23"/>
        <end position="82"/>
    </location>
</feature>
<dbReference type="Pfam" id="PF07333">
    <property type="entry name" value="SLR1-BP"/>
    <property type="match status" value="1"/>
</dbReference>
<evidence type="ECO:0000256" key="4">
    <source>
        <dbReference type="ARBA" id="ARBA00022821"/>
    </source>
</evidence>
<evidence type="ECO:0008006" key="9">
    <source>
        <dbReference type="Google" id="ProtNLM"/>
    </source>
</evidence>
<evidence type="ECO:0000256" key="5">
    <source>
        <dbReference type="ARBA" id="ARBA00023157"/>
    </source>
</evidence>
<evidence type="ECO:0000313" key="8">
    <source>
        <dbReference type="Proteomes" id="UP000077755"/>
    </source>
</evidence>
<evidence type="ECO:0000256" key="3">
    <source>
        <dbReference type="ARBA" id="ARBA00022577"/>
    </source>
</evidence>
<reference evidence="7" key="2">
    <citation type="submission" date="2022-03" db="EMBL/GenBank/DDBJ databases">
        <title>Draft title - Genomic analysis of global carrot germplasm unveils the trajectory of domestication and the origin of high carotenoid orange carrot.</title>
        <authorList>
            <person name="Iorizzo M."/>
            <person name="Ellison S."/>
            <person name="Senalik D."/>
            <person name="Macko-Podgorni A."/>
            <person name="Grzebelus D."/>
            <person name="Bostan H."/>
            <person name="Rolling W."/>
            <person name="Curaba J."/>
            <person name="Simon P."/>
        </authorList>
    </citation>
    <scope>NUCLEOTIDE SEQUENCE</scope>
    <source>
        <tissue evidence="7">Leaf</tissue>
    </source>
</reference>
<keyword evidence="2" id="KW-0929">Antimicrobial</keyword>
<keyword evidence="8" id="KW-1185">Reference proteome</keyword>
<dbReference type="PANTHER" id="PTHR33830">
    <property type="entry name" value="DEFENSIN-LIKE PROTEIN 184-RELATED"/>
    <property type="match status" value="1"/>
</dbReference>
<dbReference type="Proteomes" id="UP000077755">
    <property type="component" value="Chromosome 5"/>
</dbReference>
<name>A0AAF1B357_DAUCS</name>
<dbReference type="InterPro" id="IPR010851">
    <property type="entry name" value="DEFL"/>
</dbReference>
<keyword evidence="6" id="KW-0732">Signal</keyword>
<proteinExistence type="inferred from homology"/>
<reference evidence="7" key="1">
    <citation type="journal article" date="2016" name="Nat. Genet.">
        <title>A high-quality carrot genome assembly provides new insights into carotenoid accumulation and asterid genome evolution.</title>
        <authorList>
            <person name="Iorizzo M."/>
            <person name="Ellison S."/>
            <person name="Senalik D."/>
            <person name="Zeng P."/>
            <person name="Satapoomin P."/>
            <person name="Huang J."/>
            <person name="Bowman M."/>
            <person name="Iovene M."/>
            <person name="Sanseverino W."/>
            <person name="Cavagnaro P."/>
            <person name="Yildiz M."/>
            <person name="Macko-Podgorni A."/>
            <person name="Moranska E."/>
            <person name="Grzebelus E."/>
            <person name="Grzebelus D."/>
            <person name="Ashrafi H."/>
            <person name="Zheng Z."/>
            <person name="Cheng S."/>
            <person name="Spooner D."/>
            <person name="Van Deynze A."/>
            <person name="Simon P."/>
        </authorList>
    </citation>
    <scope>NUCLEOTIDE SEQUENCE</scope>
    <source>
        <tissue evidence="7">Leaf</tissue>
    </source>
</reference>
<keyword evidence="3" id="KW-0295">Fungicide</keyword>
<evidence type="ECO:0000256" key="6">
    <source>
        <dbReference type="SAM" id="SignalP"/>
    </source>
</evidence>
<organism evidence="7 8">
    <name type="scientific">Daucus carota subsp. sativus</name>
    <name type="common">Carrot</name>
    <dbReference type="NCBI Taxonomy" id="79200"/>
    <lineage>
        <taxon>Eukaryota</taxon>
        <taxon>Viridiplantae</taxon>
        <taxon>Streptophyta</taxon>
        <taxon>Embryophyta</taxon>
        <taxon>Tracheophyta</taxon>
        <taxon>Spermatophyta</taxon>
        <taxon>Magnoliopsida</taxon>
        <taxon>eudicotyledons</taxon>
        <taxon>Gunneridae</taxon>
        <taxon>Pentapetalae</taxon>
        <taxon>asterids</taxon>
        <taxon>campanulids</taxon>
        <taxon>Apiales</taxon>
        <taxon>Apiaceae</taxon>
        <taxon>Apioideae</taxon>
        <taxon>Scandiceae</taxon>
        <taxon>Daucinae</taxon>
        <taxon>Daucus</taxon>
        <taxon>Daucus sect. Daucus</taxon>
    </lineage>
</organism>